<evidence type="ECO:0000256" key="1">
    <source>
        <dbReference type="SAM" id="SignalP"/>
    </source>
</evidence>
<feature type="chain" id="PRO_5020182973" evidence="1">
    <location>
        <begin position="21"/>
        <end position="175"/>
    </location>
</feature>
<dbReference type="EMBL" id="AZBU02000002">
    <property type="protein sequence ID" value="TKR93904.1"/>
    <property type="molecule type" value="Genomic_DNA"/>
</dbReference>
<evidence type="ECO:0000313" key="2">
    <source>
        <dbReference type="EMBL" id="TKR93904.1"/>
    </source>
</evidence>
<accession>A0A4U5PD21</accession>
<keyword evidence="1" id="KW-0732">Signal</keyword>
<reference evidence="2 3" key="1">
    <citation type="journal article" date="2015" name="Genome Biol.">
        <title>Comparative genomics of Steinernema reveals deeply conserved gene regulatory networks.</title>
        <authorList>
            <person name="Dillman A.R."/>
            <person name="Macchietto M."/>
            <person name="Porter C.F."/>
            <person name="Rogers A."/>
            <person name="Williams B."/>
            <person name="Antoshechkin I."/>
            <person name="Lee M.M."/>
            <person name="Goodwin Z."/>
            <person name="Lu X."/>
            <person name="Lewis E.E."/>
            <person name="Goodrich-Blair H."/>
            <person name="Stock S.P."/>
            <person name="Adams B.J."/>
            <person name="Sternberg P.W."/>
            <person name="Mortazavi A."/>
        </authorList>
    </citation>
    <scope>NUCLEOTIDE SEQUENCE [LARGE SCALE GENOMIC DNA]</scope>
    <source>
        <strain evidence="2 3">ALL</strain>
    </source>
</reference>
<dbReference type="AlphaFoldDB" id="A0A4U5PD21"/>
<gene>
    <name evidence="2" type="ORF">L596_008272</name>
</gene>
<proteinExistence type="predicted"/>
<organism evidence="2 3">
    <name type="scientific">Steinernema carpocapsae</name>
    <name type="common">Entomopathogenic nematode</name>
    <dbReference type="NCBI Taxonomy" id="34508"/>
    <lineage>
        <taxon>Eukaryota</taxon>
        <taxon>Metazoa</taxon>
        <taxon>Ecdysozoa</taxon>
        <taxon>Nematoda</taxon>
        <taxon>Chromadorea</taxon>
        <taxon>Rhabditida</taxon>
        <taxon>Tylenchina</taxon>
        <taxon>Panagrolaimomorpha</taxon>
        <taxon>Strongyloidoidea</taxon>
        <taxon>Steinernematidae</taxon>
        <taxon>Steinernema</taxon>
    </lineage>
</organism>
<name>A0A4U5PD21_STECR</name>
<sequence length="175" mass="20155">MFLRIAVLAFVVFCAVDVKAYYVDKWVIINDGTHVSHDIKSRFANFDGYEGYPAYIQRNGAEAFGHAYWNQSDVLCVDFVDSQGHVVTDYRNFRVLDQSGGEFRLVSFNSIYNENNLVQFYHKRAALIHSPNGAFYGWVDLDRNEAHGVDKNGRAFKYVGTAAIDRYCDFIELWH</sequence>
<comment type="caution">
    <text evidence="2">The sequence shown here is derived from an EMBL/GenBank/DDBJ whole genome shotgun (WGS) entry which is preliminary data.</text>
</comment>
<keyword evidence="3" id="KW-1185">Reference proteome</keyword>
<dbReference type="Proteomes" id="UP000298663">
    <property type="component" value="Unassembled WGS sequence"/>
</dbReference>
<feature type="signal peptide" evidence="1">
    <location>
        <begin position="1"/>
        <end position="20"/>
    </location>
</feature>
<evidence type="ECO:0000313" key="3">
    <source>
        <dbReference type="Proteomes" id="UP000298663"/>
    </source>
</evidence>
<reference evidence="2 3" key="2">
    <citation type="journal article" date="2019" name="G3 (Bethesda)">
        <title>Hybrid Assembly of the Genome of the Entomopathogenic Nematode Steinernema carpocapsae Identifies the X-Chromosome.</title>
        <authorList>
            <person name="Serra L."/>
            <person name="Macchietto M."/>
            <person name="Macias-Munoz A."/>
            <person name="McGill C.J."/>
            <person name="Rodriguez I.M."/>
            <person name="Rodriguez B."/>
            <person name="Murad R."/>
            <person name="Mortazavi A."/>
        </authorList>
    </citation>
    <scope>NUCLEOTIDE SEQUENCE [LARGE SCALE GENOMIC DNA]</scope>
    <source>
        <strain evidence="2 3">ALL</strain>
    </source>
</reference>
<protein>
    <submittedName>
        <fullName evidence="2">Uncharacterized protein</fullName>
    </submittedName>
</protein>